<evidence type="ECO:0008006" key="3">
    <source>
        <dbReference type="Google" id="ProtNLM"/>
    </source>
</evidence>
<dbReference type="AlphaFoldDB" id="A0A7X2MZA4"/>
<protein>
    <recommendedName>
        <fullName evidence="3">Outer membrane lipoprotein carrier protein LolA</fullName>
    </recommendedName>
</protein>
<dbReference type="EMBL" id="VULX01000015">
    <property type="protein sequence ID" value="MSR91778.1"/>
    <property type="molecule type" value="Genomic_DNA"/>
</dbReference>
<reference evidence="1 2" key="1">
    <citation type="submission" date="2019-08" db="EMBL/GenBank/DDBJ databases">
        <title>In-depth cultivation of the pig gut microbiome towards novel bacterial diversity and tailored functional studies.</title>
        <authorList>
            <person name="Wylensek D."/>
            <person name="Hitch T.C.A."/>
            <person name="Clavel T."/>
        </authorList>
    </citation>
    <scope>NUCLEOTIDE SEQUENCE [LARGE SCALE GENOMIC DNA]</scope>
    <source>
        <strain evidence="1 2">WCA-383-APC-5B</strain>
    </source>
</reference>
<evidence type="ECO:0000313" key="1">
    <source>
        <dbReference type="EMBL" id="MSR91778.1"/>
    </source>
</evidence>
<evidence type="ECO:0000313" key="2">
    <source>
        <dbReference type="Proteomes" id="UP000460287"/>
    </source>
</evidence>
<dbReference type="Proteomes" id="UP000460287">
    <property type="component" value="Unassembled WGS sequence"/>
</dbReference>
<sequence>MTRFKKMKSYSCNVEYTIKNPRCTTVQKATLKSEGQGNIELKFDDGRIFKYSNKDIVLSNENTKEKFTLSKEFDKFYKLSFMENIRELLLLNGENMKVIYNKEKSLGYLEIEYQLYDNNKELNKCKLFINTENSIPVEMIIFDDTGEERIKVDYSNFVVSKLVR</sequence>
<organism evidence="1 2">
    <name type="scientific">Inconstantimicrobium porci</name>
    <dbReference type="NCBI Taxonomy" id="2652291"/>
    <lineage>
        <taxon>Bacteria</taxon>
        <taxon>Bacillati</taxon>
        <taxon>Bacillota</taxon>
        <taxon>Clostridia</taxon>
        <taxon>Eubacteriales</taxon>
        <taxon>Clostridiaceae</taxon>
        <taxon>Inconstantimicrobium</taxon>
    </lineage>
</organism>
<accession>A0A7X2MZA4</accession>
<comment type="caution">
    <text evidence="1">The sequence shown here is derived from an EMBL/GenBank/DDBJ whole genome shotgun (WGS) entry which is preliminary data.</text>
</comment>
<keyword evidence="2" id="KW-1185">Reference proteome</keyword>
<dbReference type="NCBIfam" id="NF041287">
    <property type="entry name" value="lipo_GerS_rel"/>
    <property type="match status" value="1"/>
</dbReference>
<dbReference type="Gene3D" id="2.50.20.10">
    <property type="entry name" value="Lipoprotein localisation LolA/LolB/LppX"/>
    <property type="match status" value="1"/>
</dbReference>
<proteinExistence type="predicted"/>
<name>A0A7X2MZA4_9CLOT</name>
<gene>
    <name evidence="1" type="ORF">FYJ33_10280</name>
</gene>